<dbReference type="Proteomes" id="UP000192738">
    <property type="component" value="Unassembled WGS sequence"/>
</dbReference>
<protein>
    <recommendedName>
        <fullName evidence="4">Lipoprotein</fullName>
    </recommendedName>
</protein>
<evidence type="ECO:0000256" key="1">
    <source>
        <dbReference type="SAM" id="SignalP"/>
    </source>
</evidence>
<keyword evidence="3" id="KW-1185">Reference proteome</keyword>
<dbReference type="PROSITE" id="PS51257">
    <property type="entry name" value="PROKAR_LIPOPROTEIN"/>
    <property type="match status" value="1"/>
</dbReference>
<gene>
    <name evidence="2" type="ORF">SAMN04488500_104218</name>
</gene>
<accession>A0A1W1ZW35</accession>
<dbReference type="EMBL" id="FWXI01000004">
    <property type="protein sequence ID" value="SMC52331.1"/>
    <property type="molecule type" value="Genomic_DNA"/>
</dbReference>
<keyword evidence="1" id="KW-0732">Signal</keyword>
<proteinExistence type="predicted"/>
<dbReference type="OrthoDB" id="1681587at2"/>
<sequence length="150" mass="16171">MKTIYNTKLIQAAILLLLLCSLLFGGCANMNPVEPQGQPTPTSPSKQTTDAQEVKVTYNYGDTGPVELSNNNLVMKVGQKLILVPAPGLAKNTRFTSANDNFFGDIMQQEGDQTSGQLVFVAKKAGKGKLLVIPNGTETDRATELWVTVQ</sequence>
<feature type="signal peptide" evidence="1">
    <location>
        <begin position="1"/>
        <end position="30"/>
    </location>
</feature>
<name>A0A1W1ZW35_9FIRM</name>
<reference evidence="2 3" key="1">
    <citation type="submission" date="2017-04" db="EMBL/GenBank/DDBJ databases">
        <authorList>
            <person name="Afonso C.L."/>
            <person name="Miller P.J."/>
            <person name="Scott M.A."/>
            <person name="Spackman E."/>
            <person name="Goraichik I."/>
            <person name="Dimitrov K.M."/>
            <person name="Suarez D.L."/>
            <person name="Swayne D.E."/>
        </authorList>
    </citation>
    <scope>NUCLEOTIDE SEQUENCE [LARGE SCALE GENOMIC DNA]</scope>
    <source>
        <strain evidence="2 3">DSM 5090</strain>
    </source>
</reference>
<evidence type="ECO:0000313" key="3">
    <source>
        <dbReference type="Proteomes" id="UP000192738"/>
    </source>
</evidence>
<feature type="chain" id="PRO_5013366102" description="Lipoprotein" evidence="1">
    <location>
        <begin position="31"/>
        <end position="150"/>
    </location>
</feature>
<evidence type="ECO:0008006" key="4">
    <source>
        <dbReference type="Google" id="ProtNLM"/>
    </source>
</evidence>
<dbReference type="AlphaFoldDB" id="A0A1W1ZW35"/>
<evidence type="ECO:0000313" key="2">
    <source>
        <dbReference type="EMBL" id="SMC52331.1"/>
    </source>
</evidence>
<dbReference type="RefSeq" id="WP_084574864.1">
    <property type="nucleotide sequence ID" value="NZ_CP155572.1"/>
</dbReference>
<organism evidence="2 3">
    <name type="scientific">Sporomusa malonica</name>
    <dbReference type="NCBI Taxonomy" id="112901"/>
    <lineage>
        <taxon>Bacteria</taxon>
        <taxon>Bacillati</taxon>
        <taxon>Bacillota</taxon>
        <taxon>Negativicutes</taxon>
        <taxon>Selenomonadales</taxon>
        <taxon>Sporomusaceae</taxon>
        <taxon>Sporomusa</taxon>
    </lineage>
</organism>